<keyword evidence="5" id="KW-1185">Reference proteome</keyword>
<proteinExistence type="predicted"/>
<protein>
    <submittedName>
        <fullName evidence="4">Methyltransferase domain-containing protein</fullName>
    </submittedName>
</protein>
<dbReference type="InterPro" id="IPR029063">
    <property type="entry name" value="SAM-dependent_MTases_sf"/>
</dbReference>
<dbReference type="Gene3D" id="2.20.25.110">
    <property type="entry name" value="S-adenosyl-L-methionine-dependent methyltransferases"/>
    <property type="match status" value="1"/>
</dbReference>
<reference evidence="5" key="1">
    <citation type="submission" date="2016-09" db="EMBL/GenBank/DDBJ databases">
        <authorList>
            <person name="Varghese N."/>
            <person name="Submissions S."/>
        </authorList>
    </citation>
    <scope>NUCLEOTIDE SEQUENCE [LARGE SCALE GENOMIC DNA]</scope>
    <source>
        <strain evidence="5">25nlg</strain>
    </source>
</reference>
<dbReference type="SUPFAM" id="SSF53335">
    <property type="entry name" value="S-adenosyl-L-methionine-dependent methyltransferases"/>
    <property type="match status" value="1"/>
</dbReference>
<dbReference type="RefSeq" id="WP_245701174.1">
    <property type="nucleotide sequence ID" value="NZ_FMYM01000007.1"/>
</dbReference>
<organism evidence="4 5">
    <name type="scientific">Shouchella lonarensis</name>
    <dbReference type="NCBI Taxonomy" id="1464122"/>
    <lineage>
        <taxon>Bacteria</taxon>
        <taxon>Bacillati</taxon>
        <taxon>Bacillota</taxon>
        <taxon>Bacilli</taxon>
        <taxon>Bacillales</taxon>
        <taxon>Bacillaceae</taxon>
        <taxon>Shouchella</taxon>
    </lineage>
</organism>
<accession>A0A1G6KG18</accession>
<keyword evidence="2 4" id="KW-0808">Transferase</keyword>
<keyword evidence="1 4" id="KW-0489">Methyltransferase</keyword>
<dbReference type="Pfam" id="PF13649">
    <property type="entry name" value="Methyltransf_25"/>
    <property type="match status" value="1"/>
</dbReference>
<dbReference type="AlphaFoldDB" id="A0A1G6KG18"/>
<gene>
    <name evidence="4" type="ORF">SAMN05421737_10720</name>
</gene>
<dbReference type="Gene3D" id="3.40.50.150">
    <property type="entry name" value="Vaccinia Virus protein VP39"/>
    <property type="match status" value="1"/>
</dbReference>
<dbReference type="InterPro" id="IPR041698">
    <property type="entry name" value="Methyltransf_25"/>
</dbReference>
<dbReference type="GO" id="GO:0032259">
    <property type="term" value="P:methylation"/>
    <property type="evidence" value="ECO:0007669"/>
    <property type="project" value="UniProtKB-KW"/>
</dbReference>
<dbReference type="CDD" id="cd02440">
    <property type="entry name" value="AdoMet_MTases"/>
    <property type="match status" value="1"/>
</dbReference>
<dbReference type="PANTHER" id="PTHR43861">
    <property type="entry name" value="TRANS-ACONITATE 2-METHYLTRANSFERASE-RELATED"/>
    <property type="match status" value="1"/>
</dbReference>
<evidence type="ECO:0000313" key="4">
    <source>
        <dbReference type="EMBL" id="SDC29960.1"/>
    </source>
</evidence>
<dbReference type="PANTHER" id="PTHR43861:SF1">
    <property type="entry name" value="TRANS-ACONITATE 2-METHYLTRANSFERASE"/>
    <property type="match status" value="1"/>
</dbReference>
<sequence>MSYTYFPAWYDRLMSHVPYDDWLRLVEKVVEEQSGRRMKTILDVGCGTGALLLLMHEKGWQPVGVDLSPEMLSIAHDKLIRAGYKPQLYEANMSLLPALGHFDVITVFCDSLNYLPDEDAVKQAFARFFASLQPGGVLLFDVHSPEKMRKFPGLTFADASEDVSYIWQSFADEGPLSVVHELTFFVQDETGMYVRFEEVHEERTFLVSQYEQWLYETGFSEVVVTADFTEAAPTEHSERLFFKCIKK</sequence>
<evidence type="ECO:0000259" key="3">
    <source>
        <dbReference type="Pfam" id="PF13649"/>
    </source>
</evidence>
<feature type="domain" description="Methyltransferase" evidence="3">
    <location>
        <begin position="41"/>
        <end position="136"/>
    </location>
</feature>
<evidence type="ECO:0000313" key="5">
    <source>
        <dbReference type="Proteomes" id="UP000242662"/>
    </source>
</evidence>
<evidence type="ECO:0000256" key="2">
    <source>
        <dbReference type="ARBA" id="ARBA00022679"/>
    </source>
</evidence>
<dbReference type="STRING" id="1464122.SAMN05421737_10720"/>
<name>A0A1G6KG18_9BACI</name>
<evidence type="ECO:0000256" key="1">
    <source>
        <dbReference type="ARBA" id="ARBA00022603"/>
    </source>
</evidence>
<dbReference type="EMBL" id="FMYM01000007">
    <property type="protein sequence ID" value="SDC29960.1"/>
    <property type="molecule type" value="Genomic_DNA"/>
</dbReference>
<dbReference type="Proteomes" id="UP000242662">
    <property type="component" value="Unassembled WGS sequence"/>
</dbReference>
<dbReference type="GO" id="GO:0008168">
    <property type="term" value="F:methyltransferase activity"/>
    <property type="evidence" value="ECO:0007669"/>
    <property type="project" value="UniProtKB-KW"/>
</dbReference>